<accession>A0AAN9NBB3</accession>
<organism evidence="3 4">
    <name type="scientific">Phaseolus coccineus</name>
    <name type="common">Scarlet runner bean</name>
    <name type="synonym">Phaseolus multiflorus</name>
    <dbReference type="NCBI Taxonomy" id="3886"/>
    <lineage>
        <taxon>Eukaryota</taxon>
        <taxon>Viridiplantae</taxon>
        <taxon>Streptophyta</taxon>
        <taxon>Embryophyta</taxon>
        <taxon>Tracheophyta</taxon>
        <taxon>Spermatophyta</taxon>
        <taxon>Magnoliopsida</taxon>
        <taxon>eudicotyledons</taxon>
        <taxon>Gunneridae</taxon>
        <taxon>Pentapetalae</taxon>
        <taxon>rosids</taxon>
        <taxon>fabids</taxon>
        <taxon>Fabales</taxon>
        <taxon>Fabaceae</taxon>
        <taxon>Papilionoideae</taxon>
        <taxon>50 kb inversion clade</taxon>
        <taxon>NPAAA clade</taxon>
        <taxon>indigoferoid/millettioid clade</taxon>
        <taxon>Phaseoleae</taxon>
        <taxon>Phaseolus</taxon>
    </lineage>
</organism>
<dbReference type="EMBL" id="JAYMYR010000004">
    <property type="protein sequence ID" value="KAK7369811.1"/>
    <property type="molecule type" value="Genomic_DNA"/>
</dbReference>
<keyword evidence="2" id="KW-0812">Transmembrane</keyword>
<dbReference type="AlphaFoldDB" id="A0AAN9NBB3"/>
<feature type="transmembrane region" description="Helical" evidence="2">
    <location>
        <begin position="6"/>
        <end position="27"/>
    </location>
</feature>
<evidence type="ECO:0000313" key="4">
    <source>
        <dbReference type="Proteomes" id="UP001374584"/>
    </source>
</evidence>
<comment type="caution">
    <text evidence="3">The sequence shown here is derived from an EMBL/GenBank/DDBJ whole genome shotgun (WGS) entry which is preliminary data.</text>
</comment>
<evidence type="ECO:0000313" key="3">
    <source>
        <dbReference type="EMBL" id="KAK7369811.1"/>
    </source>
</evidence>
<gene>
    <name evidence="3" type="ORF">VNO80_11856</name>
</gene>
<sequence>MLVLFYHAPATIHYLALQLNACSFLLFSHTSCKIMKGELLNYQSDPVRKMEKKKKEVEVKRMKPVSQLTHRHRV</sequence>
<name>A0AAN9NBB3_PHACN</name>
<evidence type="ECO:0000256" key="2">
    <source>
        <dbReference type="SAM" id="Phobius"/>
    </source>
</evidence>
<keyword evidence="2" id="KW-1133">Transmembrane helix</keyword>
<evidence type="ECO:0000256" key="1">
    <source>
        <dbReference type="SAM" id="MobiDB-lite"/>
    </source>
</evidence>
<proteinExistence type="predicted"/>
<feature type="region of interest" description="Disordered" evidence="1">
    <location>
        <begin position="53"/>
        <end position="74"/>
    </location>
</feature>
<protein>
    <submittedName>
        <fullName evidence="3">Uncharacterized protein</fullName>
    </submittedName>
</protein>
<dbReference type="Proteomes" id="UP001374584">
    <property type="component" value="Unassembled WGS sequence"/>
</dbReference>
<keyword evidence="2" id="KW-0472">Membrane</keyword>
<reference evidence="3 4" key="1">
    <citation type="submission" date="2024-01" db="EMBL/GenBank/DDBJ databases">
        <title>The genomes of 5 underutilized Papilionoideae crops provide insights into root nodulation and disease resistanc.</title>
        <authorList>
            <person name="Jiang F."/>
        </authorList>
    </citation>
    <scope>NUCLEOTIDE SEQUENCE [LARGE SCALE GENOMIC DNA]</scope>
    <source>
        <strain evidence="3">JINMINGXINNONG_FW02</strain>
        <tissue evidence="3">Leaves</tissue>
    </source>
</reference>
<keyword evidence="4" id="KW-1185">Reference proteome</keyword>